<comment type="caution">
    <text evidence="10">The sequence shown here is derived from an EMBL/GenBank/DDBJ whole genome shotgun (WGS) entry which is preliminary data.</text>
</comment>
<dbReference type="GO" id="GO:0009236">
    <property type="term" value="P:cobalamin biosynthetic process"/>
    <property type="evidence" value="ECO:0007669"/>
    <property type="project" value="UniProtKB-UniRule"/>
</dbReference>
<organism evidence="10 11">
    <name type="scientific">Spongiibacter pelagi</name>
    <dbReference type="NCBI Taxonomy" id="2760804"/>
    <lineage>
        <taxon>Bacteria</taxon>
        <taxon>Pseudomonadati</taxon>
        <taxon>Pseudomonadota</taxon>
        <taxon>Gammaproteobacteria</taxon>
        <taxon>Cellvibrionales</taxon>
        <taxon>Spongiibacteraceae</taxon>
        <taxon>Spongiibacter</taxon>
    </lineage>
</organism>
<comment type="subcellular location">
    <subcellularLocation>
        <location evidence="1 9">Cell membrane</location>
        <topology evidence="1 9">Multi-pass membrane protein</topology>
    </subcellularLocation>
</comment>
<dbReference type="PANTHER" id="PTHR34308">
    <property type="entry name" value="COBALAMIN BIOSYNTHESIS PROTEIN CBIB"/>
    <property type="match status" value="1"/>
</dbReference>
<evidence type="ECO:0000256" key="7">
    <source>
        <dbReference type="ARBA" id="ARBA00022989"/>
    </source>
</evidence>
<evidence type="ECO:0000313" key="11">
    <source>
        <dbReference type="Proteomes" id="UP000610558"/>
    </source>
</evidence>
<keyword evidence="11" id="KW-1185">Reference proteome</keyword>
<dbReference type="AlphaFoldDB" id="A0A927C0P3"/>
<dbReference type="InterPro" id="IPR004485">
    <property type="entry name" value="Cobalamin_biosynth_CobD/CbiB"/>
</dbReference>
<keyword evidence="8 9" id="KW-0472">Membrane</keyword>
<dbReference type="Proteomes" id="UP000610558">
    <property type="component" value="Unassembled WGS sequence"/>
</dbReference>
<reference evidence="10" key="1">
    <citation type="submission" date="2020-09" db="EMBL/GenBank/DDBJ databases">
        <authorList>
            <person name="Yoon J.-W."/>
        </authorList>
    </citation>
    <scope>NUCLEOTIDE SEQUENCE</scope>
    <source>
        <strain evidence="10">KMU-158</strain>
    </source>
</reference>
<dbReference type="GO" id="GO:0048472">
    <property type="term" value="F:threonine-phosphate decarboxylase activity"/>
    <property type="evidence" value="ECO:0007669"/>
    <property type="project" value="InterPro"/>
</dbReference>
<name>A0A927C0P3_9GAMM</name>
<gene>
    <name evidence="9 10" type="primary">cobD</name>
    <name evidence="10" type="ORF">IB286_08810</name>
</gene>
<evidence type="ECO:0000256" key="2">
    <source>
        <dbReference type="ARBA" id="ARBA00004953"/>
    </source>
</evidence>
<dbReference type="NCBIfam" id="TIGR00380">
    <property type="entry name" value="cobal_cbiB"/>
    <property type="match status" value="1"/>
</dbReference>
<evidence type="ECO:0000256" key="8">
    <source>
        <dbReference type="ARBA" id="ARBA00023136"/>
    </source>
</evidence>
<evidence type="ECO:0000256" key="5">
    <source>
        <dbReference type="ARBA" id="ARBA00022573"/>
    </source>
</evidence>
<protein>
    <recommendedName>
        <fullName evidence="9">Cobalamin biosynthesis protein CobD</fullName>
    </recommendedName>
</protein>
<feature type="transmembrane region" description="Helical" evidence="9">
    <location>
        <begin position="312"/>
        <end position="331"/>
    </location>
</feature>
<dbReference type="GO" id="GO:0005886">
    <property type="term" value="C:plasma membrane"/>
    <property type="evidence" value="ECO:0007669"/>
    <property type="project" value="UniProtKB-SubCell"/>
</dbReference>
<keyword evidence="7 9" id="KW-1133">Transmembrane helix</keyword>
<feature type="transmembrane region" description="Helical" evidence="9">
    <location>
        <begin position="99"/>
        <end position="117"/>
    </location>
</feature>
<evidence type="ECO:0000256" key="9">
    <source>
        <dbReference type="HAMAP-Rule" id="MF_00024"/>
    </source>
</evidence>
<feature type="transmembrane region" description="Helical" evidence="9">
    <location>
        <begin position="171"/>
        <end position="193"/>
    </location>
</feature>
<feature type="transmembrane region" description="Helical" evidence="9">
    <location>
        <begin position="62"/>
        <end position="87"/>
    </location>
</feature>
<proteinExistence type="inferred from homology"/>
<evidence type="ECO:0000313" key="10">
    <source>
        <dbReference type="EMBL" id="MBD2859109.1"/>
    </source>
</evidence>
<evidence type="ECO:0000256" key="1">
    <source>
        <dbReference type="ARBA" id="ARBA00004651"/>
    </source>
</evidence>
<dbReference type="Pfam" id="PF03186">
    <property type="entry name" value="CobD_Cbib"/>
    <property type="match status" value="1"/>
</dbReference>
<comment type="caution">
    <text evidence="9">Lacks conserved residue(s) required for the propagation of feature annotation.</text>
</comment>
<keyword evidence="4 9" id="KW-1003">Cell membrane</keyword>
<keyword evidence="5 9" id="KW-0169">Cobalamin biosynthesis</keyword>
<comment type="pathway">
    <text evidence="2 9">Cofactor biosynthesis; adenosylcobalamin biosynthesis.</text>
</comment>
<dbReference type="RefSeq" id="WP_190764588.1">
    <property type="nucleotide sequence ID" value="NZ_JACXLD010000004.1"/>
</dbReference>
<dbReference type="HAMAP" id="MF_00024">
    <property type="entry name" value="CobD_CbiB"/>
    <property type="match status" value="1"/>
</dbReference>
<keyword evidence="6 9" id="KW-0812">Transmembrane</keyword>
<dbReference type="PANTHER" id="PTHR34308:SF1">
    <property type="entry name" value="COBALAMIN BIOSYNTHESIS PROTEIN CBIB"/>
    <property type="match status" value="1"/>
</dbReference>
<comment type="similarity">
    <text evidence="3 9">Belongs to the CobD/CbiB family.</text>
</comment>
<comment type="function">
    <text evidence="9">Converts cobyric acid to cobinamide by the addition of aminopropanol on the F carboxylic group.</text>
</comment>
<evidence type="ECO:0000256" key="4">
    <source>
        <dbReference type="ARBA" id="ARBA00022475"/>
    </source>
</evidence>
<evidence type="ECO:0000256" key="3">
    <source>
        <dbReference type="ARBA" id="ARBA00006263"/>
    </source>
</evidence>
<evidence type="ECO:0000256" key="6">
    <source>
        <dbReference type="ARBA" id="ARBA00022692"/>
    </source>
</evidence>
<sequence length="333" mass="36854">MLSFFFQNSALAIAAVWLIALCFDQLFGEPVRGHPLVIFGRCANAVEARLNRGRDGFLLGNFLLGCFLRGLLAVLILLLPVALLVGLQYWLYPELPRAITLLLDASVLYLAIGWRSMAEHIDAVIEALANQQLPKARGLANRIVSRDLQQASESELATAMVESSLENSGDALFASLFWYALAGAPGVVLHRLVNTLDAMWGYRNERYEYFGKAAARLDDLLAFLPSQLLSLSFVLLGDKRRVLRCWWSQGWRWKSINAGSVMASGAAALGLQLGGPACYQGRYINRPHLGEGVRRAAQIGDLALVFALVKRVVLLWFVVLLFVALFTWLLGNY</sequence>
<dbReference type="EMBL" id="JACXLD010000004">
    <property type="protein sequence ID" value="MBD2859109.1"/>
    <property type="molecule type" value="Genomic_DNA"/>
</dbReference>
<dbReference type="GO" id="GO:0015420">
    <property type="term" value="F:ABC-type vitamin B12 transporter activity"/>
    <property type="evidence" value="ECO:0007669"/>
    <property type="project" value="UniProtKB-UniRule"/>
</dbReference>
<accession>A0A927C0P3</accession>